<reference evidence="2" key="1">
    <citation type="journal article" date="2023" name="G3 (Bethesda)">
        <title>A reference genome for the long-term kleptoplast-retaining sea slug Elysia crispata morphotype clarki.</title>
        <authorList>
            <person name="Eastman K.E."/>
            <person name="Pendleton A.L."/>
            <person name="Shaikh M.A."/>
            <person name="Suttiyut T."/>
            <person name="Ogas R."/>
            <person name="Tomko P."/>
            <person name="Gavelis G."/>
            <person name="Widhalm J.R."/>
            <person name="Wisecaver J.H."/>
        </authorList>
    </citation>
    <scope>NUCLEOTIDE SEQUENCE</scope>
    <source>
        <strain evidence="2">ECLA1</strain>
    </source>
</reference>
<sequence length="295" mass="32694">MARIFLSSIYSMIVLPVSPTNLFEQADINGRSNTDRFGPWTCSLWMSFTQPSSRDKQNDELNRNKTGDGILLTRLDTVNQSPAHLANDTTISSRLSLNHHPLKYTDYTNTTTVIDVARPAIHTTYAQLSSDSNRALKRLLHLYLTIPLSWYLHRFFFTRDRGCIPVRGGSPVSTGYIHTAALSNSGASNGDLILSGFLGFFESFCSQPRTSQKQCPGNELYCVEPAGSHGLTSPCPPQISTFSLSSPLTLNILSSIAFFNIPRSRPDTCHVPRSVMTSAHRPLPAMFAFTHHLLS</sequence>
<name>A0AAE0Y7P7_9GAST</name>
<dbReference type="Proteomes" id="UP001283361">
    <property type="component" value="Unassembled WGS sequence"/>
</dbReference>
<proteinExistence type="predicted"/>
<feature type="chain" id="PRO_5041953957" evidence="1">
    <location>
        <begin position="20"/>
        <end position="295"/>
    </location>
</feature>
<feature type="signal peptide" evidence="1">
    <location>
        <begin position="1"/>
        <end position="19"/>
    </location>
</feature>
<keyword evidence="1" id="KW-0732">Signal</keyword>
<accession>A0AAE0Y7P7</accession>
<gene>
    <name evidence="2" type="ORF">RRG08_041058</name>
</gene>
<evidence type="ECO:0000313" key="3">
    <source>
        <dbReference type="Proteomes" id="UP001283361"/>
    </source>
</evidence>
<comment type="caution">
    <text evidence="2">The sequence shown here is derived from an EMBL/GenBank/DDBJ whole genome shotgun (WGS) entry which is preliminary data.</text>
</comment>
<evidence type="ECO:0000256" key="1">
    <source>
        <dbReference type="SAM" id="SignalP"/>
    </source>
</evidence>
<dbReference type="EMBL" id="JAWDGP010006763">
    <property type="protein sequence ID" value="KAK3735868.1"/>
    <property type="molecule type" value="Genomic_DNA"/>
</dbReference>
<keyword evidence="3" id="KW-1185">Reference proteome</keyword>
<organism evidence="2 3">
    <name type="scientific">Elysia crispata</name>
    <name type="common">lettuce slug</name>
    <dbReference type="NCBI Taxonomy" id="231223"/>
    <lineage>
        <taxon>Eukaryota</taxon>
        <taxon>Metazoa</taxon>
        <taxon>Spiralia</taxon>
        <taxon>Lophotrochozoa</taxon>
        <taxon>Mollusca</taxon>
        <taxon>Gastropoda</taxon>
        <taxon>Heterobranchia</taxon>
        <taxon>Euthyneura</taxon>
        <taxon>Panpulmonata</taxon>
        <taxon>Sacoglossa</taxon>
        <taxon>Placobranchoidea</taxon>
        <taxon>Plakobranchidae</taxon>
        <taxon>Elysia</taxon>
    </lineage>
</organism>
<evidence type="ECO:0000313" key="2">
    <source>
        <dbReference type="EMBL" id="KAK3735868.1"/>
    </source>
</evidence>
<protein>
    <submittedName>
        <fullName evidence="2">Uncharacterized protein</fullName>
    </submittedName>
</protein>
<dbReference type="AlphaFoldDB" id="A0AAE0Y7P7"/>